<evidence type="ECO:0000256" key="1">
    <source>
        <dbReference type="SAM" id="SignalP"/>
    </source>
</evidence>
<dbReference type="Pfam" id="PF13149">
    <property type="entry name" value="Mfa_like_1"/>
    <property type="match status" value="1"/>
</dbReference>
<dbReference type="OrthoDB" id="1007208at2"/>
<sequence>MNRYFKYIFFTFLAFLAVSCQRNGFGVDEPVEQTTVSFDVAIGGGYAISQVQTKGTPRSGTTAYENNNKIRVIALEKNVQGSSSNNFATYLYKSEVGEWEYTPKRDYNGVMYDFYAYASDLEKPITESKNENGLSISTTSLSGSIPTLTYEVPEKVDYQPDLIVANSVLDKSKGAVELTFNHALSCVGFVATSKLTGDRKVKSVTIKKVYGKGSLSLAKSREKAFEWIIDKDYGRDITFSAAMNGNNLETDLPTKLDDLMQENGYLMMVPQVLEEGAQIVMEIWDGTDEASVSKITYDIPPSKWEPGKKYMYYFDEPILEGIATYYEKYEDGSYGLYYYDGKDDDAPLNTEYKLEDNKKIYDSGYGLLVPASTYSRYQSIYMGVDDDPRIGGLIKEKSTSDGSIVARLKAFTTGDIEIDCVLYPSSQNDYPFDSKKSKNDFSHKGLQPIKAGFKVVGGVTIYTSSASSLKISAGIDSRSNNIITYNHIFPNYAKGVYLNEGVLDHHSIRTPIQMRNISYQTHDDSPYGTKGSQYILEFSTLDFSIDNKRKIYGSDVSESRPYFESIVVGAFGGIFDGGGDKYQIKGLIISTPSGAARNTALFEHVWEGGELKNCDLLDDCIIINHADNRGKYLAGFAARNDGLLYNLINNASITNFATYIEAEEGTSVGGIVGLNTHKVKLCRNKGAIKNLNAGRLTKTGGIAAYNEKAYKWAGLDPTDQNKFISMEKADFDEMSPPPSALTLQCDNEAEILGSAITGGIAGYNNFGGVIWNCNNYKSAKITYNDIIFDVSVSIGGVVGMQQAGEYHTKDIIPRYYSIISNCKNYADVIGLHKYGYGAHGGIVGVNDYNADGREDLGHLSPSCWGRVMKCGNYGNVSGIGRSADQYSSTVGGIAGTNNGAISQSECRDITVEGSGILAGVGGIAGFNTTYIGDCLFYSQSSSCAITVVNGTARLGGISGMNDEYSDKFKSESGYITRCLFIGRAPHTEANSTNAIPGLSPITVPLQYLYRNDKGKLNMADANSGATPLYTVEQCYFLSEGDYNPMSVEKEGGLYEPAPDEVFTPFAKGRYHIGTKPLKNSQFHILSSLHPKWKTYWTIPSSGYPYLISTPQPSSISIPSGQTLDIEAVIINYLETQIPNTGTPTYQIHQYELKNGLRINLMYINKARIENLSQFTLDFSNTIFTDRTVLNNNAYGALVVRAPIGWQISSTNNPTPYPGGESQYVYITNDTGKTVTFTKQ</sequence>
<evidence type="ECO:0000313" key="3">
    <source>
        <dbReference type="Proteomes" id="UP000027616"/>
    </source>
</evidence>
<dbReference type="eggNOG" id="ENOG5033PIC">
    <property type="taxonomic scope" value="Bacteria"/>
</dbReference>
<keyword evidence="3" id="KW-1185">Reference proteome</keyword>
<organism evidence="2 3">
    <name type="scientific">Mucinivorans hirudinis</name>
    <dbReference type="NCBI Taxonomy" id="1433126"/>
    <lineage>
        <taxon>Bacteria</taxon>
        <taxon>Pseudomonadati</taxon>
        <taxon>Bacteroidota</taxon>
        <taxon>Bacteroidia</taxon>
        <taxon>Bacteroidales</taxon>
        <taxon>Rikenellaceae</taxon>
        <taxon>Mucinivorans</taxon>
    </lineage>
</organism>
<feature type="signal peptide" evidence="1">
    <location>
        <begin position="1"/>
        <end position="22"/>
    </location>
</feature>
<name>A0A060R7J2_9BACT</name>
<dbReference type="HOGENOM" id="CLU_275681_0_0_10"/>
<reference evidence="2 3" key="1">
    <citation type="journal article" date="2015" name="Genome Announc.">
        <title>Complete Genome Sequence of the Novel Leech Symbiont Mucinivorans hirudinis M3T.</title>
        <authorList>
            <person name="Nelson M.C."/>
            <person name="Bomar L."/>
            <person name="Graf J."/>
        </authorList>
    </citation>
    <scope>NUCLEOTIDE SEQUENCE [LARGE SCALE GENOMIC DNA]</scope>
    <source>
        <strain evidence="3">M3</strain>
    </source>
</reference>
<dbReference type="PROSITE" id="PS51257">
    <property type="entry name" value="PROKAR_LIPOPROTEIN"/>
    <property type="match status" value="1"/>
</dbReference>
<keyword evidence="1" id="KW-0732">Signal</keyword>
<gene>
    <name evidence="2" type="ORF">BN938_1151</name>
</gene>
<dbReference type="InterPro" id="IPR025049">
    <property type="entry name" value="Mfa-like_1"/>
</dbReference>
<dbReference type="Proteomes" id="UP000027616">
    <property type="component" value="Chromosome I"/>
</dbReference>
<proteinExistence type="predicted"/>
<dbReference type="STRING" id="1433126.BN938_1151"/>
<dbReference type="KEGG" id="rbc:BN938_1151"/>
<dbReference type="CDD" id="cd13120">
    <property type="entry name" value="BF2867_like_N"/>
    <property type="match status" value="1"/>
</dbReference>
<dbReference type="AlphaFoldDB" id="A0A060R7J2"/>
<dbReference type="Gene3D" id="2.60.40.2620">
    <property type="entry name" value="Fimbrillin-like"/>
    <property type="match status" value="1"/>
</dbReference>
<accession>A0A060R7J2</accession>
<dbReference type="InterPro" id="IPR042278">
    <property type="entry name" value="Mfa-like_1_N"/>
</dbReference>
<feature type="chain" id="PRO_5001589431" evidence="1">
    <location>
        <begin position="23"/>
        <end position="1239"/>
    </location>
</feature>
<dbReference type="EMBL" id="HG934468">
    <property type="protein sequence ID" value="CDN31246.1"/>
    <property type="molecule type" value="Genomic_DNA"/>
</dbReference>
<protein>
    <submittedName>
        <fullName evidence="2">Uncharacterized protein</fullName>
    </submittedName>
</protein>
<evidence type="ECO:0000313" key="2">
    <source>
        <dbReference type="EMBL" id="CDN31246.1"/>
    </source>
</evidence>